<keyword evidence="2" id="KW-1185">Reference proteome</keyword>
<proteinExistence type="predicted"/>
<gene>
    <name evidence="1" type="ORF">EYZ11_010422</name>
</gene>
<reference evidence="1 2" key="1">
    <citation type="submission" date="2019-03" db="EMBL/GenBank/DDBJ databases">
        <title>The genome sequence of a newly discovered highly antifungal drug resistant Aspergillus species, Aspergillus tanneri NIH 1004.</title>
        <authorList>
            <person name="Mounaud S."/>
            <person name="Singh I."/>
            <person name="Joardar V."/>
            <person name="Pakala S."/>
            <person name="Pakala S."/>
            <person name="Venepally P."/>
            <person name="Hoover J."/>
            <person name="Nierman W."/>
            <person name="Chung J."/>
            <person name="Losada L."/>
        </authorList>
    </citation>
    <scope>NUCLEOTIDE SEQUENCE [LARGE SCALE GENOMIC DNA]</scope>
    <source>
        <strain evidence="1 2">NIH1004</strain>
    </source>
</reference>
<evidence type="ECO:0000313" key="1">
    <source>
        <dbReference type="EMBL" id="THC90123.1"/>
    </source>
</evidence>
<name>A0A4S3J5D4_9EURO</name>
<comment type="caution">
    <text evidence="1">The sequence shown here is derived from an EMBL/GenBank/DDBJ whole genome shotgun (WGS) entry which is preliminary data.</text>
</comment>
<dbReference type="VEuPathDB" id="FungiDB:EYZ11_010422"/>
<organism evidence="1 2">
    <name type="scientific">Aspergillus tanneri</name>
    <dbReference type="NCBI Taxonomy" id="1220188"/>
    <lineage>
        <taxon>Eukaryota</taxon>
        <taxon>Fungi</taxon>
        <taxon>Dikarya</taxon>
        <taxon>Ascomycota</taxon>
        <taxon>Pezizomycotina</taxon>
        <taxon>Eurotiomycetes</taxon>
        <taxon>Eurotiomycetidae</taxon>
        <taxon>Eurotiales</taxon>
        <taxon>Aspergillaceae</taxon>
        <taxon>Aspergillus</taxon>
        <taxon>Aspergillus subgen. Circumdati</taxon>
    </lineage>
</organism>
<dbReference type="EMBL" id="SOSA01000558">
    <property type="protein sequence ID" value="THC90123.1"/>
    <property type="molecule type" value="Genomic_DNA"/>
</dbReference>
<protein>
    <submittedName>
        <fullName evidence="1">Uncharacterized protein</fullName>
    </submittedName>
</protein>
<evidence type="ECO:0000313" key="2">
    <source>
        <dbReference type="Proteomes" id="UP000308092"/>
    </source>
</evidence>
<dbReference type="AlphaFoldDB" id="A0A4S3J5D4"/>
<sequence>MFMIQPVACRGYAETYREQSEVMRYSNVPNES</sequence>
<dbReference type="Proteomes" id="UP000308092">
    <property type="component" value="Unassembled WGS sequence"/>
</dbReference>
<accession>A0A4S3J5D4</accession>